<organism evidence="2 3">
    <name type="scientific">Trifolium medium</name>
    <dbReference type="NCBI Taxonomy" id="97028"/>
    <lineage>
        <taxon>Eukaryota</taxon>
        <taxon>Viridiplantae</taxon>
        <taxon>Streptophyta</taxon>
        <taxon>Embryophyta</taxon>
        <taxon>Tracheophyta</taxon>
        <taxon>Spermatophyta</taxon>
        <taxon>Magnoliopsida</taxon>
        <taxon>eudicotyledons</taxon>
        <taxon>Gunneridae</taxon>
        <taxon>Pentapetalae</taxon>
        <taxon>rosids</taxon>
        <taxon>fabids</taxon>
        <taxon>Fabales</taxon>
        <taxon>Fabaceae</taxon>
        <taxon>Papilionoideae</taxon>
        <taxon>50 kb inversion clade</taxon>
        <taxon>NPAAA clade</taxon>
        <taxon>Hologalegina</taxon>
        <taxon>IRL clade</taxon>
        <taxon>Trifolieae</taxon>
        <taxon>Trifolium</taxon>
    </lineage>
</organism>
<dbReference type="Proteomes" id="UP000265520">
    <property type="component" value="Unassembled WGS sequence"/>
</dbReference>
<evidence type="ECO:0000313" key="3">
    <source>
        <dbReference type="Proteomes" id="UP000265520"/>
    </source>
</evidence>
<keyword evidence="2" id="KW-0695">RNA-directed DNA polymerase</keyword>
<comment type="caution">
    <text evidence="2">The sequence shown here is derived from an EMBL/GenBank/DDBJ whole genome shotgun (WGS) entry which is preliminary data.</text>
</comment>
<keyword evidence="3" id="KW-1185">Reference proteome</keyword>
<accession>A0A392R763</accession>
<proteinExistence type="predicted"/>
<protein>
    <submittedName>
        <fullName evidence="2">RNA-directed DNA polymerase (Reverse transcriptase)</fullName>
    </submittedName>
</protein>
<dbReference type="PANTHER" id="PTHR24559:SF444">
    <property type="entry name" value="REVERSE TRANSCRIPTASE DOMAIN-CONTAINING PROTEIN"/>
    <property type="match status" value="1"/>
</dbReference>
<dbReference type="InterPro" id="IPR043502">
    <property type="entry name" value="DNA/RNA_pol_sf"/>
</dbReference>
<dbReference type="AlphaFoldDB" id="A0A392R763"/>
<name>A0A392R763_9FABA</name>
<keyword evidence="2" id="KW-0808">Transferase</keyword>
<dbReference type="Pfam" id="PF00078">
    <property type="entry name" value="RVT_1"/>
    <property type="match status" value="1"/>
</dbReference>
<evidence type="ECO:0000313" key="2">
    <source>
        <dbReference type="EMBL" id="MCI32431.1"/>
    </source>
</evidence>
<sequence>PDVFPEDVSDVPPEREVEFTIDLVPGTSPISMAPYRMSTSELNELKKQLEELLEKRFIRPSVSQWGAPVLLVKKKYRSMRLCIDYRQLNKVTIKNKYPLPSIDDLMDQLVGACVFSKIDLRFGYHQIRVKAEDIPKTAFQTRYGHYEYS</sequence>
<dbReference type="InterPro" id="IPR053134">
    <property type="entry name" value="RNA-dir_DNA_polymerase"/>
</dbReference>
<dbReference type="PANTHER" id="PTHR24559">
    <property type="entry name" value="TRANSPOSON TY3-I GAG-POL POLYPROTEIN"/>
    <property type="match status" value="1"/>
</dbReference>
<reference evidence="2 3" key="1">
    <citation type="journal article" date="2018" name="Front. Plant Sci.">
        <title>Red Clover (Trifolium pratense) and Zigzag Clover (T. medium) - A Picture of Genomic Similarities and Differences.</title>
        <authorList>
            <person name="Dluhosova J."/>
            <person name="Istvanek J."/>
            <person name="Nedelnik J."/>
            <person name="Repkova J."/>
        </authorList>
    </citation>
    <scope>NUCLEOTIDE SEQUENCE [LARGE SCALE GENOMIC DNA]</scope>
    <source>
        <strain evidence="3">cv. 10/8</strain>
        <tissue evidence="2">Leaf</tissue>
    </source>
</reference>
<dbReference type="Gene3D" id="3.30.70.270">
    <property type="match status" value="1"/>
</dbReference>
<feature type="non-terminal residue" evidence="2">
    <location>
        <position position="149"/>
    </location>
</feature>
<feature type="non-terminal residue" evidence="2">
    <location>
        <position position="1"/>
    </location>
</feature>
<feature type="domain" description="Reverse transcriptase" evidence="1">
    <location>
        <begin position="72"/>
        <end position="142"/>
    </location>
</feature>
<dbReference type="InterPro" id="IPR043128">
    <property type="entry name" value="Rev_trsase/Diguanyl_cyclase"/>
</dbReference>
<dbReference type="Gene3D" id="3.10.10.10">
    <property type="entry name" value="HIV Type 1 Reverse Transcriptase, subunit A, domain 1"/>
    <property type="match status" value="1"/>
</dbReference>
<dbReference type="InterPro" id="IPR000477">
    <property type="entry name" value="RT_dom"/>
</dbReference>
<keyword evidence="2" id="KW-0548">Nucleotidyltransferase</keyword>
<evidence type="ECO:0000259" key="1">
    <source>
        <dbReference type="Pfam" id="PF00078"/>
    </source>
</evidence>
<dbReference type="EMBL" id="LXQA010195497">
    <property type="protein sequence ID" value="MCI32431.1"/>
    <property type="molecule type" value="Genomic_DNA"/>
</dbReference>
<dbReference type="SUPFAM" id="SSF56672">
    <property type="entry name" value="DNA/RNA polymerases"/>
    <property type="match status" value="1"/>
</dbReference>
<dbReference type="CDD" id="cd01647">
    <property type="entry name" value="RT_LTR"/>
    <property type="match status" value="1"/>
</dbReference>
<dbReference type="GO" id="GO:0003964">
    <property type="term" value="F:RNA-directed DNA polymerase activity"/>
    <property type="evidence" value="ECO:0007669"/>
    <property type="project" value="UniProtKB-KW"/>
</dbReference>